<dbReference type="Gene3D" id="3.30.420.110">
    <property type="entry name" value="MutS, connector domain"/>
    <property type="match status" value="1"/>
</dbReference>
<evidence type="ECO:0000256" key="4">
    <source>
        <dbReference type="ARBA" id="ARBA00023125"/>
    </source>
</evidence>
<protein>
    <recommendedName>
        <fullName evidence="7">DNA mismatch repair proteins mutS family domain-containing protein</fullName>
    </recommendedName>
</protein>
<evidence type="ECO:0000256" key="6">
    <source>
        <dbReference type="SAM" id="MobiDB-lite"/>
    </source>
</evidence>
<dbReference type="GO" id="GO:0005634">
    <property type="term" value="C:nucleus"/>
    <property type="evidence" value="ECO:0007669"/>
    <property type="project" value="TreeGrafter"/>
</dbReference>
<dbReference type="GO" id="GO:0030983">
    <property type="term" value="F:mismatched DNA binding"/>
    <property type="evidence" value="ECO:0007669"/>
    <property type="project" value="InterPro"/>
</dbReference>
<name>A0A0P4VX97_SCYOL</name>
<evidence type="ECO:0000256" key="2">
    <source>
        <dbReference type="ARBA" id="ARBA00022741"/>
    </source>
</evidence>
<dbReference type="InterPro" id="IPR007696">
    <property type="entry name" value="DNA_mismatch_repair_MutS_core"/>
</dbReference>
<dbReference type="GO" id="GO:0006298">
    <property type="term" value="P:mismatch repair"/>
    <property type="evidence" value="ECO:0007669"/>
    <property type="project" value="InterPro"/>
</dbReference>
<keyword evidence="5" id="KW-0469">Meiosis</keyword>
<dbReference type="Gene3D" id="3.40.50.300">
    <property type="entry name" value="P-loop containing nucleotide triphosphate hydrolases"/>
    <property type="match status" value="1"/>
</dbReference>
<dbReference type="GO" id="GO:0007131">
    <property type="term" value="P:reciprocal meiotic recombination"/>
    <property type="evidence" value="ECO:0007669"/>
    <property type="project" value="TreeGrafter"/>
</dbReference>
<evidence type="ECO:0000256" key="1">
    <source>
        <dbReference type="ARBA" id="ARBA00006271"/>
    </source>
</evidence>
<dbReference type="InterPro" id="IPR036678">
    <property type="entry name" value="MutS_con_dom_sf"/>
</dbReference>
<dbReference type="GO" id="GO:0140664">
    <property type="term" value="F:ATP-dependent DNA damage sensor activity"/>
    <property type="evidence" value="ECO:0007669"/>
    <property type="project" value="InterPro"/>
</dbReference>
<dbReference type="InterPro" id="IPR007860">
    <property type="entry name" value="DNA_mmatch_repair_MutS_con_dom"/>
</dbReference>
<keyword evidence="2" id="KW-0547">Nucleotide-binding</keyword>
<accession>A0A0P4VX97</accession>
<dbReference type="AlphaFoldDB" id="A0A0P4VX97"/>
<dbReference type="Pfam" id="PF05188">
    <property type="entry name" value="MutS_II"/>
    <property type="match status" value="1"/>
</dbReference>
<dbReference type="Pfam" id="PF00488">
    <property type="entry name" value="MutS_V"/>
    <property type="match status" value="2"/>
</dbReference>
<dbReference type="Gene3D" id="1.10.1420.10">
    <property type="match status" value="2"/>
</dbReference>
<dbReference type="SUPFAM" id="SSF53150">
    <property type="entry name" value="DNA repair protein MutS, domain II"/>
    <property type="match status" value="1"/>
</dbReference>
<evidence type="ECO:0000313" key="8">
    <source>
        <dbReference type="EMBL" id="JAI57588.1"/>
    </source>
</evidence>
<comment type="similarity">
    <text evidence="1">Belongs to the DNA mismatch repair MutS family.</text>
</comment>
<dbReference type="GO" id="GO:0005524">
    <property type="term" value="F:ATP binding"/>
    <property type="evidence" value="ECO:0007669"/>
    <property type="project" value="UniProtKB-KW"/>
</dbReference>
<dbReference type="InterPro" id="IPR000432">
    <property type="entry name" value="DNA_mismatch_repair_MutS_C"/>
</dbReference>
<dbReference type="InterPro" id="IPR027417">
    <property type="entry name" value="P-loop_NTPase"/>
</dbReference>
<feature type="compositionally biased region" description="Polar residues" evidence="6">
    <location>
        <begin position="129"/>
        <end position="139"/>
    </location>
</feature>
<feature type="domain" description="DNA mismatch repair proteins mutS family" evidence="7">
    <location>
        <begin position="768"/>
        <end position="784"/>
    </location>
</feature>
<dbReference type="Pfam" id="PF05192">
    <property type="entry name" value="MutS_III"/>
    <property type="match status" value="1"/>
</dbReference>
<sequence>MEAEVSISRGYKKPVHSTPFSTTLPPPFTRLSSSVGSSSSSGSRRGRGRQGQQHHSLTSVSPASTTPASFSNSSRGTERFRTPQTGLSPRTPSSGFSRTSSGPSRTPGSCRSSSRRTPSSVCSSRTPGSVCSNSRTPLVQQDLPPSTIVGVVEGRGQAQGEVGVAAVDLRRPHLTLAQFSDTHTYTHTLTKLGLLNPLEVVVATTAARPESEVGAGGRGSRGLLRMVQECLPDVSVTAIHRKYFNDARGLATIRHLAAPHCAFVERQVANRYYSLAAAAAVMKYVEHVQHVTYAPHSLHVELTSSEDTMTLDFWSWRALEVVRSLQGDWQDSLFGALRHTRTPAGTRKLRATLLQPFSDPRTINVRLDSLQYLAQHPDLFHTLQSILGRFPDIDWLLSMCVQMPKEDTEQRSEQRLNYIIGLKNTLELLEPLRLSLVDVDDPFLVSIRETLGREELQALLEVLRGVLHEDARLVKGAAAMRTLRCYAIRSGVNGLLDVARKIYSEIIDDITESVTAVGKQHNLPVRVGHNATLGFHITIPVPKRSRPPTLPPTFIKVQRGRGHLTCTTELVYQLDQRARDTVREILVMSNVIVQEVLGEARGKIGVLHDLGEAVATLDLVVALAHVASLGAWVRPEFSRTLAIREGRHPILDLLSPSPPVPNNSFLSPGSLLMVVTGPNMSGKSTYLRQIALIQVLAQIGSFVPAEIASLRPVKKVFTHLSSEDHPEGNESTFQVQMNEVAHMMVGTDERGRRAGGSGGESAGAGSDSLVLLDELGSGTSLEEGGALAWAVVEALSHVGATTILVTHTLFLTRLAALYPNVTNYHLESLEGQEGRLHLTHVVKKGVTRTTHYGLSLAALTPFPQPLLQRAQQLARSMAPPTQMSVVDDKEEEAEEGRHAVYRLAHRLMALASTLPNLANISSASRPPLDTSHSDTLEGSRVASSSFFHISGRIEAAGTKTPSDASGQGSCDGLRSLQKTNHGVRNAPLVPYNLSPNTNASTDTIPASATIGGDTNHSIQGRGNTVNAGTSLESQGTEELREQLEALRKEFLGQVSGMEVLQGEAGQACGEPRPC</sequence>
<dbReference type="PROSITE" id="PS00486">
    <property type="entry name" value="DNA_MISMATCH_REPAIR_2"/>
    <property type="match status" value="1"/>
</dbReference>
<dbReference type="EMBL" id="GDRN01106339">
    <property type="protein sequence ID" value="JAI57588.1"/>
    <property type="molecule type" value="Transcribed_RNA"/>
</dbReference>
<dbReference type="InterPro" id="IPR036187">
    <property type="entry name" value="DNA_mismatch_repair_MutS_sf"/>
</dbReference>
<evidence type="ECO:0000256" key="5">
    <source>
        <dbReference type="ARBA" id="ARBA00023254"/>
    </source>
</evidence>
<dbReference type="InterPro" id="IPR045076">
    <property type="entry name" value="MutS"/>
</dbReference>
<dbReference type="Pfam" id="PF05190">
    <property type="entry name" value="MutS_IV"/>
    <property type="match status" value="1"/>
</dbReference>
<feature type="compositionally biased region" description="Low complexity" evidence="6">
    <location>
        <begin position="88"/>
        <end position="127"/>
    </location>
</feature>
<organism evidence="8">
    <name type="scientific">Scylla olivacea</name>
    <name type="common">Orange mud crab</name>
    <name type="synonym">Cancer olivacea</name>
    <dbReference type="NCBI Taxonomy" id="85551"/>
    <lineage>
        <taxon>Eukaryota</taxon>
        <taxon>Metazoa</taxon>
        <taxon>Ecdysozoa</taxon>
        <taxon>Arthropoda</taxon>
        <taxon>Crustacea</taxon>
        <taxon>Multicrustacea</taxon>
        <taxon>Malacostraca</taxon>
        <taxon>Eumalacostraca</taxon>
        <taxon>Eucarida</taxon>
        <taxon>Decapoda</taxon>
        <taxon>Pleocyemata</taxon>
        <taxon>Brachyura</taxon>
        <taxon>Eubrachyura</taxon>
        <taxon>Portunoidea</taxon>
        <taxon>Portunidae</taxon>
        <taxon>Portuninae</taxon>
        <taxon>Scylla</taxon>
    </lineage>
</organism>
<dbReference type="PANTHER" id="PTHR11361:SF21">
    <property type="entry name" value="MUTS PROTEIN HOMOLOG 4"/>
    <property type="match status" value="1"/>
</dbReference>
<evidence type="ECO:0000256" key="3">
    <source>
        <dbReference type="ARBA" id="ARBA00022840"/>
    </source>
</evidence>
<feature type="compositionally biased region" description="Low complexity" evidence="6">
    <location>
        <begin position="17"/>
        <end position="43"/>
    </location>
</feature>
<keyword evidence="3" id="KW-0067">ATP-binding</keyword>
<proteinExistence type="inferred from homology"/>
<dbReference type="SMART" id="SM00534">
    <property type="entry name" value="MUTSac"/>
    <property type="match status" value="1"/>
</dbReference>
<dbReference type="SMART" id="SM00533">
    <property type="entry name" value="MUTSd"/>
    <property type="match status" value="1"/>
</dbReference>
<feature type="compositionally biased region" description="Low complexity" evidence="6">
    <location>
        <begin position="56"/>
        <end position="74"/>
    </location>
</feature>
<dbReference type="InterPro" id="IPR007861">
    <property type="entry name" value="DNA_mismatch_repair_MutS_clamp"/>
</dbReference>
<dbReference type="SUPFAM" id="SSF48334">
    <property type="entry name" value="DNA repair protein MutS, domain III"/>
    <property type="match status" value="1"/>
</dbReference>
<feature type="region of interest" description="Disordered" evidence="6">
    <location>
        <begin position="1"/>
        <end position="142"/>
    </location>
</feature>
<dbReference type="PANTHER" id="PTHR11361">
    <property type="entry name" value="DNA MISMATCH REPAIR PROTEIN MUTS FAMILY MEMBER"/>
    <property type="match status" value="1"/>
</dbReference>
<evidence type="ECO:0000259" key="7">
    <source>
        <dbReference type="PROSITE" id="PS00486"/>
    </source>
</evidence>
<keyword evidence="4" id="KW-0238">DNA-binding</keyword>
<dbReference type="SUPFAM" id="SSF52540">
    <property type="entry name" value="P-loop containing nucleoside triphosphate hydrolases"/>
    <property type="match status" value="1"/>
</dbReference>
<dbReference type="FunFam" id="3.30.420.110:FF:000003">
    <property type="entry name" value="mutS protein homolog 4"/>
    <property type="match status" value="1"/>
</dbReference>
<reference evidence="8" key="1">
    <citation type="submission" date="2015-09" db="EMBL/GenBank/DDBJ databases">
        <title>Scylla olivacea transcriptome.</title>
        <authorList>
            <person name="Ikhwanuddin M."/>
        </authorList>
    </citation>
    <scope>NUCLEOTIDE SEQUENCE</scope>
</reference>